<dbReference type="Pfam" id="PF00792">
    <property type="entry name" value="PI3K_C2"/>
    <property type="match status" value="1"/>
</dbReference>
<dbReference type="STRING" id="299467.A0A443S7U2"/>
<dbReference type="InterPro" id="IPR035892">
    <property type="entry name" value="C2_domain_sf"/>
</dbReference>
<evidence type="ECO:0000259" key="10">
    <source>
        <dbReference type="PROSITE" id="PS51545"/>
    </source>
</evidence>
<dbReference type="SMART" id="SM00146">
    <property type="entry name" value="PI3Kc"/>
    <property type="match status" value="1"/>
</dbReference>
<dbReference type="AlphaFoldDB" id="A0A443S7U2"/>
<evidence type="ECO:0000256" key="6">
    <source>
        <dbReference type="ARBA" id="ARBA00022840"/>
    </source>
</evidence>
<dbReference type="SUPFAM" id="SSF48371">
    <property type="entry name" value="ARM repeat"/>
    <property type="match status" value="1"/>
</dbReference>
<dbReference type="VEuPathDB" id="VectorBase:LDEU008422"/>
<dbReference type="GO" id="GO:0005777">
    <property type="term" value="C:peroxisome"/>
    <property type="evidence" value="ECO:0007669"/>
    <property type="project" value="TreeGrafter"/>
</dbReference>
<dbReference type="SUPFAM" id="SSF49562">
    <property type="entry name" value="C2 domain (Calcium/lipid-binding domain, CaLB)"/>
    <property type="match status" value="1"/>
</dbReference>
<dbReference type="InterPro" id="IPR011009">
    <property type="entry name" value="Kinase-like_dom_sf"/>
</dbReference>
<evidence type="ECO:0000256" key="1">
    <source>
        <dbReference type="ARBA" id="ARBA00012073"/>
    </source>
</evidence>
<dbReference type="SUPFAM" id="SSF56112">
    <property type="entry name" value="Protein kinase-like (PK-like)"/>
    <property type="match status" value="1"/>
</dbReference>
<dbReference type="GO" id="GO:0000407">
    <property type="term" value="C:phagophore assembly site"/>
    <property type="evidence" value="ECO:0007669"/>
    <property type="project" value="TreeGrafter"/>
</dbReference>
<dbReference type="FunFam" id="3.30.1010.10:FF:000002">
    <property type="entry name" value="Phosphatidylinositol 3-kinase catalytic subunit type 3"/>
    <property type="match status" value="1"/>
</dbReference>
<dbReference type="GO" id="GO:0005524">
    <property type="term" value="F:ATP binding"/>
    <property type="evidence" value="ECO:0007669"/>
    <property type="project" value="UniProtKB-KW"/>
</dbReference>
<feature type="domain" description="PIK helical" evidence="10">
    <location>
        <begin position="288"/>
        <end position="529"/>
    </location>
</feature>
<gene>
    <name evidence="12" type="ORF">B4U80_02700</name>
</gene>
<dbReference type="GO" id="GO:0000045">
    <property type="term" value="P:autophagosome assembly"/>
    <property type="evidence" value="ECO:0007669"/>
    <property type="project" value="TreeGrafter"/>
</dbReference>
<dbReference type="CDD" id="cd00870">
    <property type="entry name" value="PI3Ka_III"/>
    <property type="match status" value="1"/>
</dbReference>
<dbReference type="PANTHER" id="PTHR10048:SF7">
    <property type="entry name" value="PHOSPHATIDYLINOSITOL 3-KINASE CATALYTIC SUBUNIT TYPE 3"/>
    <property type="match status" value="1"/>
</dbReference>
<evidence type="ECO:0000256" key="8">
    <source>
        <dbReference type="PROSITE-ProRule" id="PRU00880"/>
    </source>
</evidence>
<dbReference type="InterPro" id="IPR002420">
    <property type="entry name" value="PI3K-type_C2_dom"/>
</dbReference>
<dbReference type="Proteomes" id="UP000288716">
    <property type="component" value="Unassembled WGS sequence"/>
</dbReference>
<dbReference type="PROSITE" id="PS00915">
    <property type="entry name" value="PI3_4_KINASE_1"/>
    <property type="match status" value="1"/>
</dbReference>
<feature type="domain" description="C2 PI3K-type" evidence="11">
    <location>
        <begin position="46"/>
        <end position="207"/>
    </location>
</feature>
<organism evidence="12 13">
    <name type="scientific">Leptotrombidium deliense</name>
    <dbReference type="NCBI Taxonomy" id="299467"/>
    <lineage>
        <taxon>Eukaryota</taxon>
        <taxon>Metazoa</taxon>
        <taxon>Ecdysozoa</taxon>
        <taxon>Arthropoda</taxon>
        <taxon>Chelicerata</taxon>
        <taxon>Arachnida</taxon>
        <taxon>Acari</taxon>
        <taxon>Acariformes</taxon>
        <taxon>Trombidiformes</taxon>
        <taxon>Prostigmata</taxon>
        <taxon>Anystina</taxon>
        <taxon>Parasitengona</taxon>
        <taxon>Trombiculoidea</taxon>
        <taxon>Trombiculidae</taxon>
        <taxon>Leptotrombidium</taxon>
    </lineage>
</organism>
<dbReference type="Gene3D" id="2.60.40.150">
    <property type="entry name" value="C2 domain"/>
    <property type="match status" value="1"/>
</dbReference>
<evidence type="ECO:0000256" key="4">
    <source>
        <dbReference type="ARBA" id="ARBA00022741"/>
    </source>
</evidence>
<evidence type="ECO:0000256" key="5">
    <source>
        <dbReference type="ARBA" id="ARBA00022777"/>
    </source>
</evidence>
<evidence type="ECO:0000256" key="3">
    <source>
        <dbReference type="ARBA" id="ARBA00022679"/>
    </source>
</evidence>
<dbReference type="PIRSF" id="PIRSF000587">
    <property type="entry name" value="PI3K_Vps34"/>
    <property type="match status" value="1"/>
</dbReference>
<dbReference type="CDD" id="cd00896">
    <property type="entry name" value="PI3Kc_III"/>
    <property type="match status" value="1"/>
</dbReference>
<protein>
    <recommendedName>
        <fullName evidence="2">Phosphatidylinositol 3-kinase catalytic subunit type 3</fullName>
        <ecNumber evidence="1">2.7.1.137</ecNumber>
    </recommendedName>
    <alternativeName>
        <fullName evidence="7">Phosphoinositide-3-kinase class 3</fullName>
    </alternativeName>
</protein>
<name>A0A443S7U2_9ACAR</name>
<dbReference type="InterPro" id="IPR036940">
    <property type="entry name" value="PI3/4_kinase_cat_sf"/>
</dbReference>
<dbReference type="SMART" id="SM00142">
    <property type="entry name" value="PI3K_C2"/>
    <property type="match status" value="1"/>
</dbReference>
<dbReference type="GO" id="GO:0006897">
    <property type="term" value="P:endocytosis"/>
    <property type="evidence" value="ECO:0007669"/>
    <property type="project" value="TreeGrafter"/>
</dbReference>
<dbReference type="InterPro" id="IPR000403">
    <property type="entry name" value="PI3/4_kinase_cat_dom"/>
</dbReference>
<dbReference type="InterPro" id="IPR042236">
    <property type="entry name" value="PI3K_accessory_sf"/>
</dbReference>
<dbReference type="InterPro" id="IPR018936">
    <property type="entry name" value="PI3/4_kinase_CS"/>
</dbReference>
<accession>A0A443S7U2</accession>
<dbReference type="InterPro" id="IPR001263">
    <property type="entry name" value="PI3K_accessory_dom"/>
</dbReference>
<dbReference type="PROSITE" id="PS50290">
    <property type="entry name" value="PI3_4_KINASE_3"/>
    <property type="match status" value="1"/>
</dbReference>
<dbReference type="Pfam" id="PF00613">
    <property type="entry name" value="PI3Ka"/>
    <property type="match status" value="1"/>
</dbReference>
<dbReference type="GO" id="GO:0034271">
    <property type="term" value="C:phosphatidylinositol 3-kinase complex, class III, type I"/>
    <property type="evidence" value="ECO:0007669"/>
    <property type="project" value="TreeGrafter"/>
</dbReference>
<dbReference type="SMART" id="SM00145">
    <property type="entry name" value="PI3Ka"/>
    <property type="match status" value="1"/>
</dbReference>
<dbReference type="InterPro" id="IPR015433">
    <property type="entry name" value="PI3/4_kinase"/>
</dbReference>
<evidence type="ECO:0000313" key="12">
    <source>
        <dbReference type="EMBL" id="RWS23618.1"/>
    </source>
</evidence>
<keyword evidence="4" id="KW-0547">Nucleotide-binding</keyword>
<dbReference type="CDD" id="cd08397">
    <property type="entry name" value="C2_PI3K_class_III"/>
    <property type="match status" value="1"/>
</dbReference>
<dbReference type="EC" id="2.7.1.137" evidence="1"/>
<proteinExistence type="inferred from homology"/>
<dbReference type="PANTHER" id="PTHR10048">
    <property type="entry name" value="PHOSPHATIDYLINOSITOL KINASE"/>
    <property type="match status" value="1"/>
</dbReference>
<dbReference type="PROSITE" id="PS00916">
    <property type="entry name" value="PI3_4_KINASE_2"/>
    <property type="match status" value="1"/>
</dbReference>
<dbReference type="Gene3D" id="1.10.1070.11">
    <property type="entry name" value="Phosphatidylinositol 3-/4-kinase, catalytic domain"/>
    <property type="match status" value="1"/>
</dbReference>
<dbReference type="GO" id="GO:0034272">
    <property type="term" value="C:phosphatidylinositol 3-kinase complex, class III, type II"/>
    <property type="evidence" value="ECO:0007669"/>
    <property type="project" value="TreeGrafter"/>
</dbReference>
<keyword evidence="3" id="KW-0808">Transferase</keyword>
<keyword evidence="13" id="KW-1185">Reference proteome</keyword>
<keyword evidence="5 12" id="KW-0418">Kinase</keyword>
<evidence type="ECO:0000259" key="11">
    <source>
        <dbReference type="PROSITE" id="PS51547"/>
    </source>
</evidence>
<dbReference type="InterPro" id="IPR016024">
    <property type="entry name" value="ARM-type_fold"/>
</dbReference>
<feature type="domain" description="PI3K/PI4K catalytic" evidence="9">
    <location>
        <begin position="618"/>
        <end position="771"/>
    </location>
</feature>
<dbReference type="Pfam" id="PF00454">
    <property type="entry name" value="PI3_PI4_kinase"/>
    <property type="match status" value="1"/>
</dbReference>
<dbReference type="PROSITE" id="PS51547">
    <property type="entry name" value="C2_PI3K"/>
    <property type="match status" value="1"/>
</dbReference>
<dbReference type="Gene3D" id="3.30.1010.10">
    <property type="entry name" value="Phosphatidylinositol 3-kinase Catalytic Subunit, Chain A, domain 4"/>
    <property type="match status" value="1"/>
</dbReference>
<evidence type="ECO:0000259" key="9">
    <source>
        <dbReference type="PROSITE" id="PS50290"/>
    </source>
</evidence>
<reference evidence="12 13" key="1">
    <citation type="journal article" date="2018" name="Gigascience">
        <title>Genomes of trombidid mites reveal novel predicted allergens and laterally-transferred genes associated with secondary metabolism.</title>
        <authorList>
            <person name="Dong X."/>
            <person name="Chaisiri K."/>
            <person name="Xia D."/>
            <person name="Armstrong S.D."/>
            <person name="Fang Y."/>
            <person name="Donnelly M.J."/>
            <person name="Kadowaki T."/>
            <person name="McGarry J.W."/>
            <person name="Darby A.C."/>
            <person name="Makepeace B.L."/>
        </authorList>
    </citation>
    <scope>NUCLEOTIDE SEQUENCE [LARGE SCALE GENOMIC DNA]</scope>
    <source>
        <strain evidence="12">UoL-UT</strain>
    </source>
</reference>
<dbReference type="GO" id="GO:0048015">
    <property type="term" value="P:phosphatidylinositol-mediated signaling"/>
    <property type="evidence" value="ECO:0007669"/>
    <property type="project" value="TreeGrafter"/>
</dbReference>
<dbReference type="Gene3D" id="1.25.40.70">
    <property type="entry name" value="Phosphatidylinositol 3-kinase, accessory domain (PIK)"/>
    <property type="match status" value="1"/>
</dbReference>
<evidence type="ECO:0000256" key="2">
    <source>
        <dbReference type="ARBA" id="ARBA00019787"/>
    </source>
</evidence>
<dbReference type="EMBL" id="NCKV01006140">
    <property type="protein sequence ID" value="RWS23618.1"/>
    <property type="molecule type" value="Genomic_DNA"/>
</dbReference>
<evidence type="ECO:0000313" key="13">
    <source>
        <dbReference type="Proteomes" id="UP000288716"/>
    </source>
</evidence>
<evidence type="ECO:0000256" key="7">
    <source>
        <dbReference type="ARBA" id="ARBA00029930"/>
    </source>
</evidence>
<dbReference type="GO" id="GO:0016303">
    <property type="term" value="F:1-phosphatidylinositol-3-kinase activity"/>
    <property type="evidence" value="ECO:0007669"/>
    <property type="project" value="UniProtKB-EC"/>
</dbReference>
<dbReference type="GO" id="GO:0005768">
    <property type="term" value="C:endosome"/>
    <property type="evidence" value="ECO:0007669"/>
    <property type="project" value="TreeGrafter"/>
</dbReference>
<comment type="caution">
    <text evidence="12">The sequence shown here is derived from an EMBL/GenBank/DDBJ whole genome shotgun (WGS) entry which is preliminary data.</text>
</comment>
<dbReference type="InterPro" id="IPR008290">
    <property type="entry name" value="PI3K_Vps34"/>
</dbReference>
<dbReference type="PROSITE" id="PS51545">
    <property type="entry name" value="PIK_HELICAL"/>
    <property type="match status" value="1"/>
</dbReference>
<dbReference type="OrthoDB" id="67688at2759"/>
<feature type="non-terminal residue" evidence="12">
    <location>
        <position position="771"/>
    </location>
</feature>
<keyword evidence="6" id="KW-0067">ATP-binding</keyword>
<comment type="similarity">
    <text evidence="8">Belongs to the PI3/PI4-kinase family.</text>
</comment>
<sequence>MASASFIHANEKDCEKFCYVYTCDLEDVNFRVKIGTLEGNRKEPHYEDLVKNPVLKYSGLYQNSKADLLISCQIFGNDKALSPSKQLAFKHFDTRWSWNEWIIFPIKFSDLPSDAVVCFTIWDSYGPGNVAAVGGTAISVFGKYGAMRQGIYDLRIWSDIEANAELTPGKSEKLNDYVKLNKLKKRYHNGHIPKIDWLDKLTFLEIERLAQEEKTNSNHMYLSIEFPKVMVDNVEHNVVYFEKNAEESCNLSCDSDLIVIPDAEMLLENLVESKHYKLSRSIRSGLTDRDLKPNAQVRDQLNSIVSYPPTKVLTSEEQDLMWKFRFHLMTQKKALTKFLKCVNWNAPTEANQAIELLSNWQPMDVEDALELLSPQFQHPAVRKYAVSRLKQAPDEDLLLYLLQLVQALKYENFEEIKANVETKEKVTKFSAFPELDAENRRTSVSAHLENSDFTSDVLVESQEHVLLPDCTQDIEDSCDLATFLINRACVNDMLSNYFFWYLIVECEQPSEMSNTSVSGSLCDSKVIDMYATVMHRFSLKLQKGSKKMIQRRTNLVRQKKFVDKLLKVMKLIAREKGDRIKKVERLQALLCDTEIYNFRSFEPLPLPLDPEEKINGIIPDNATIFKSALMPCRLTFSTVDQKQYVAILKHGDDMRQDQLILQTIMLMDKLLRRENLDLKLTPYKVLATGGKHGFVEYVESVPVAEVLKSYDGSIQKYFRQHNPVEGSPYGISFDVMDTYVKSCAGYCIITYLLGVGDRHLDNLLLTKSGNL</sequence>
<dbReference type="InterPro" id="IPR057756">
    <property type="entry name" value="PI3-kinase_type3/VPS34_cat"/>
</dbReference>